<evidence type="ECO:0000313" key="10">
    <source>
        <dbReference type="EMBL" id="CCF99469.1"/>
    </source>
</evidence>
<dbReference type="EMBL" id="FO117580">
    <property type="protein sequence ID" value="CCF99469.1"/>
    <property type="molecule type" value="Genomic_DNA"/>
</dbReference>
<organism evidence="10">
    <name type="scientific">uncultured Flavobacteriia bacterium</name>
    <dbReference type="NCBI Taxonomy" id="212695"/>
    <lineage>
        <taxon>Bacteria</taxon>
        <taxon>Pseudomonadati</taxon>
        <taxon>Bacteroidota</taxon>
        <taxon>Flavobacteriia</taxon>
        <taxon>environmental samples</taxon>
    </lineage>
</organism>
<evidence type="ECO:0000256" key="2">
    <source>
        <dbReference type="ARBA" id="ARBA00022448"/>
    </source>
</evidence>
<keyword evidence="8" id="KW-0732">Signal</keyword>
<reference evidence="10" key="1">
    <citation type="journal article" date="2012" name="Environ. Microbiol.">
        <title>Genomic content of uncultured Bacteroidetes from contrasting oceanic provinces in the North Atlantic Ocean.</title>
        <authorList>
            <person name="Gomez-Pereira P.R."/>
            <person name="Schuler M."/>
            <person name="Fuchs B.M."/>
            <person name="Bennke C."/>
            <person name="Teeling H."/>
            <person name="Waldmann J."/>
            <person name="Richter M."/>
            <person name="Barbe V."/>
            <person name="Bataille E."/>
            <person name="Glockner F.O."/>
            <person name="Amann R."/>
        </authorList>
    </citation>
    <scope>NUCLEOTIDE SEQUENCE</scope>
</reference>
<dbReference type="Pfam" id="PF07715">
    <property type="entry name" value="Plug"/>
    <property type="match status" value="1"/>
</dbReference>
<keyword evidence="10" id="KW-0675">Receptor</keyword>
<dbReference type="InterPro" id="IPR036942">
    <property type="entry name" value="Beta-barrel_TonB_sf"/>
</dbReference>
<feature type="chain" id="PRO_5003606223" evidence="8">
    <location>
        <begin position="21"/>
        <end position="1201"/>
    </location>
</feature>
<evidence type="ECO:0000256" key="5">
    <source>
        <dbReference type="ARBA" id="ARBA00023136"/>
    </source>
</evidence>
<evidence type="ECO:0000256" key="8">
    <source>
        <dbReference type="SAM" id="SignalP"/>
    </source>
</evidence>
<dbReference type="PANTHER" id="PTHR30069:SF46">
    <property type="entry name" value="OAR PROTEIN"/>
    <property type="match status" value="1"/>
</dbReference>
<evidence type="ECO:0000259" key="9">
    <source>
        <dbReference type="Pfam" id="PF07715"/>
    </source>
</evidence>
<dbReference type="GO" id="GO:0015344">
    <property type="term" value="F:siderophore uptake transmembrane transporter activity"/>
    <property type="evidence" value="ECO:0007669"/>
    <property type="project" value="TreeGrafter"/>
</dbReference>
<comment type="similarity">
    <text evidence="7">Belongs to the TonB-dependent receptor family.</text>
</comment>
<evidence type="ECO:0000256" key="6">
    <source>
        <dbReference type="ARBA" id="ARBA00023237"/>
    </source>
</evidence>
<dbReference type="Pfam" id="PF13620">
    <property type="entry name" value="CarboxypepD_reg"/>
    <property type="match status" value="1"/>
</dbReference>
<dbReference type="GO" id="GO:0009279">
    <property type="term" value="C:cell outer membrane"/>
    <property type="evidence" value="ECO:0007669"/>
    <property type="project" value="UniProtKB-SubCell"/>
</dbReference>
<dbReference type="GO" id="GO:0044718">
    <property type="term" value="P:siderophore transmembrane transport"/>
    <property type="evidence" value="ECO:0007669"/>
    <property type="project" value="TreeGrafter"/>
</dbReference>
<dbReference type="InterPro" id="IPR012910">
    <property type="entry name" value="Plug_dom"/>
</dbReference>
<dbReference type="SUPFAM" id="SSF49464">
    <property type="entry name" value="Carboxypeptidase regulatory domain-like"/>
    <property type="match status" value="1"/>
</dbReference>
<name>H6REK8_9BACT</name>
<dbReference type="InterPro" id="IPR008969">
    <property type="entry name" value="CarboxyPept-like_regulatory"/>
</dbReference>
<reference evidence="10" key="2">
    <citation type="submission" date="2012-02" db="EMBL/GenBank/DDBJ databases">
        <authorList>
            <person name="Genoscope - CEA"/>
        </authorList>
    </citation>
    <scope>NUCLEOTIDE SEQUENCE</scope>
</reference>
<dbReference type="Gene3D" id="2.60.40.1120">
    <property type="entry name" value="Carboxypeptidase-like, regulatory domain"/>
    <property type="match status" value="1"/>
</dbReference>
<evidence type="ECO:0000256" key="4">
    <source>
        <dbReference type="ARBA" id="ARBA00022692"/>
    </source>
</evidence>
<evidence type="ECO:0000256" key="1">
    <source>
        <dbReference type="ARBA" id="ARBA00004571"/>
    </source>
</evidence>
<keyword evidence="6 7" id="KW-0998">Cell outer membrane</keyword>
<feature type="signal peptide" evidence="8">
    <location>
        <begin position="1"/>
        <end position="20"/>
    </location>
</feature>
<accession>H6REK8</accession>
<evidence type="ECO:0000256" key="7">
    <source>
        <dbReference type="PROSITE-ProRule" id="PRU01360"/>
    </source>
</evidence>
<keyword evidence="4 7" id="KW-0812">Transmembrane</keyword>
<sequence length="1201" mass="132779">MKKILLLMGIVAMFTSFSIAQTSLQGKVTDATSNEPILFGTVALLKDGNIIKGVETDLDGNYYFSDINPGTYDVEASYVGYTPARQTGVVVKADKSNKLDLQIAEGVLADEIVITEYKVPLIEFDNTTSGGTVTSEDIKSLPTKSVNAIAATTAGIASQDGGDISIRGARQSGTVYYIDGVRVTNAALIPQSEISQLQVITGGIEAKYGDVTGGLISLTTKGPSQNYSAGFEVETSELTDAYGYNLLSANLSGPLLKRKDGRSIIGFRFSGQFLQIADNSPSAVGVYRASEEDIAALEADPLYFIGTTQRPSVEEFNNGQLLDARPNTQNTNIDLTGKIDALITDNIDVTFSGSFYDRSDFFSPDAEWSMFNWQNNPEFKRNGYRGSFRIRHKIGQQANDPSLTEEEKAELGKSTFRNLSYAIQVGVENDKTGREDIRFEDRFFEYGYYGNQVRSWQAVESAISDTAAWDGEEIQVFNQFFAHQGSRELVEEFIPGTINPVLSSFNTINGLPETEFRSSFSNLYSNVGREYNSFRISEQDVYNGNVTVSFDLTPGGSEKGRHNIQLGLAVEQRVNRAYSIAPVGLWTAARINANNHISGVNTDIVIGSFESSEIPGGLDTTFLQYQNGIEVNDDSKFFQSVRTLLNNTALEEYVNVDGIDPSLLSLGMFSARELNDERIVGYYGYDYTGEKLSGDITFEDFFTSRGADGRRDFKIGANKPIYGSAYIQDKFAYKDIIFKIGLRMDYFDANTKVLRDNYSLYDIKTKDDFFPNGGGPSSVPGDAKVYVAGEGSDDVIAYRDGDTWLQPNGTATSPALLFESAVTPAYVAGENLVEIREDGFDVDGSFEDYSPQINWMPRLAFSFPISDEAGFFAHYDVLYQRPTSNNIQTALNYFNLGAGDLINNPNLKPVRTVDYEVGYKQKLTNSSAMTLSAYYREQRDMIQRRVFSNIPSPIFQYETYDNLDFGTVKGFSFTYDRRRVGNIKLTATYTLQFADGSGSDANSSGGLNTRGPIRNLIPLSYDERHRITSTIDYRYGSGKKYDGPRIGGVDIFANTGLNFIVNAVSGRPYTKRRTVQQFGGVGFEGAINGARLPWNATIDARLDKSFNLNTGGEGGRPLYFNVYLRIQNLLDTKNVYGVYSATGSEEDDGYLISSFGQDRLSQVSANGQSEEVFLAQYNYRLLQPGFYSLARRIYLGATVNF</sequence>
<dbReference type="PANTHER" id="PTHR30069">
    <property type="entry name" value="TONB-DEPENDENT OUTER MEMBRANE RECEPTOR"/>
    <property type="match status" value="1"/>
</dbReference>
<gene>
    <name evidence="10" type="ORF">VIS_S3BGA110015</name>
</gene>
<keyword evidence="5 7" id="KW-0472">Membrane</keyword>
<dbReference type="PROSITE" id="PS52016">
    <property type="entry name" value="TONB_DEPENDENT_REC_3"/>
    <property type="match status" value="1"/>
</dbReference>
<protein>
    <submittedName>
        <fullName evidence="10">TonB-dependent receptor</fullName>
    </submittedName>
</protein>
<keyword evidence="3 7" id="KW-1134">Transmembrane beta strand</keyword>
<dbReference type="SUPFAM" id="SSF56935">
    <property type="entry name" value="Porins"/>
    <property type="match status" value="1"/>
</dbReference>
<dbReference type="Gene3D" id="2.170.130.10">
    <property type="entry name" value="TonB-dependent receptor, plug domain"/>
    <property type="match status" value="1"/>
</dbReference>
<dbReference type="AlphaFoldDB" id="H6REK8"/>
<proteinExistence type="inferred from homology"/>
<dbReference type="InterPro" id="IPR039426">
    <property type="entry name" value="TonB-dep_rcpt-like"/>
</dbReference>
<keyword evidence="2 7" id="KW-0813">Transport</keyword>
<dbReference type="InterPro" id="IPR037066">
    <property type="entry name" value="Plug_dom_sf"/>
</dbReference>
<comment type="subcellular location">
    <subcellularLocation>
        <location evidence="1 7">Cell outer membrane</location>
        <topology evidence="1 7">Multi-pass membrane protein</topology>
    </subcellularLocation>
</comment>
<dbReference type="Gene3D" id="2.40.170.20">
    <property type="entry name" value="TonB-dependent receptor, beta-barrel domain"/>
    <property type="match status" value="1"/>
</dbReference>
<evidence type="ECO:0000256" key="3">
    <source>
        <dbReference type="ARBA" id="ARBA00022452"/>
    </source>
</evidence>
<feature type="domain" description="TonB-dependent receptor plug" evidence="9">
    <location>
        <begin position="129"/>
        <end position="213"/>
    </location>
</feature>